<dbReference type="GO" id="GO:0004515">
    <property type="term" value="F:nicotinate-nucleotide adenylyltransferase activity"/>
    <property type="evidence" value="ECO:0007669"/>
    <property type="project" value="UniProtKB-UniRule"/>
</dbReference>
<dbReference type="SUPFAM" id="SSF52374">
    <property type="entry name" value="Nucleotidylyl transferase"/>
    <property type="match status" value="1"/>
</dbReference>
<proteinExistence type="inferred from homology"/>
<comment type="similarity">
    <text evidence="10">Belongs to the NadD family.</text>
</comment>
<name>A0A926EYG2_9FIRM</name>
<keyword evidence="7 10" id="KW-0067">ATP-binding</keyword>
<protein>
    <recommendedName>
        <fullName evidence="10">Probable nicotinate-nucleotide adenylyltransferase</fullName>
        <ecNumber evidence="10">2.7.7.18</ecNumber>
    </recommendedName>
    <alternativeName>
        <fullName evidence="10">Deamido-NAD(+) diphosphorylase</fullName>
    </alternativeName>
    <alternativeName>
        <fullName evidence="10">Deamido-NAD(+) pyrophosphorylase</fullName>
    </alternativeName>
    <alternativeName>
        <fullName evidence="10">Nicotinate mononucleotide adenylyltransferase</fullName>
        <shortName evidence="10">NaMN adenylyltransferase</shortName>
    </alternativeName>
</protein>
<evidence type="ECO:0000313" key="12">
    <source>
        <dbReference type="EMBL" id="MBC8590810.1"/>
    </source>
</evidence>
<dbReference type="NCBIfam" id="NF000840">
    <property type="entry name" value="PRK00071.1-3"/>
    <property type="match status" value="1"/>
</dbReference>
<keyword evidence="8 10" id="KW-0520">NAD</keyword>
<dbReference type="InterPro" id="IPR014729">
    <property type="entry name" value="Rossmann-like_a/b/a_fold"/>
</dbReference>
<evidence type="ECO:0000256" key="5">
    <source>
        <dbReference type="ARBA" id="ARBA00022695"/>
    </source>
</evidence>
<organism evidence="12 13">
    <name type="scientific">Wansuia hejianensis</name>
    <dbReference type="NCBI Taxonomy" id="2763667"/>
    <lineage>
        <taxon>Bacteria</taxon>
        <taxon>Bacillati</taxon>
        <taxon>Bacillota</taxon>
        <taxon>Clostridia</taxon>
        <taxon>Lachnospirales</taxon>
        <taxon>Lachnospiraceae</taxon>
        <taxon>Wansuia</taxon>
    </lineage>
</organism>
<comment type="function">
    <text evidence="1 10">Catalyzes the reversible adenylation of nicotinate mononucleotide (NaMN) to nicotinic acid adenine dinucleotide (NaAD).</text>
</comment>
<evidence type="ECO:0000256" key="7">
    <source>
        <dbReference type="ARBA" id="ARBA00022840"/>
    </source>
</evidence>
<dbReference type="EMBL" id="JACRTK010000002">
    <property type="protein sequence ID" value="MBC8590810.1"/>
    <property type="molecule type" value="Genomic_DNA"/>
</dbReference>
<evidence type="ECO:0000256" key="9">
    <source>
        <dbReference type="ARBA" id="ARBA00048721"/>
    </source>
</evidence>
<evidence type="ECO:0000256" key="10">
    <source>
        <dbReference type="HAMAP-Rule" id="MF_00244"/>
    </source>
</evidence>
<dbReference type="PANTHER" id="PTHR39321">
    <property type="entry name" value="NICOTINATE-NUCLEOTIDE ADENYLYLTRANSFERASE-RELATED"/>
    <property type="match status" value="1"/>
</dbReference>
<keyword evidence="6 10" id="KW-0547">Nucleotide-binding</keyword>
<dbReference type="GO" id="GO:0009435">
    <property type="term" value="P:NAD+ biosynthetic process"/>
    <property type="evidence" value="ECO:0007669"/>
    <property type="project" value="UniProtKB-UniRule"/>
</dbReference>
<dbReference type="NCBIfam" id="TIGR00482">
    <property type="entry name" value="nicotinate (nicotinamide) nucleotide adenylyltransferase"/>
    <property type="match status" value="1"/>
</dbReference>
<comment type="catalytic activity">
    <reaction evidence="9 10">
        <text>nicotinate beta-D-ribonucleotide + ATP + H(+) = deamido-NAD(+) + diphosphate</text>
        <dbReference type="Rhea" id="RHEA:22860"/>
        <dbReference type="ChEBI" id="CHEBI:15378"/>
        <dbReference type="ChEBI" id="CHEBI:30616"/>
        <dbReference type="ChEBI" id="CHEBI:33019"/>
        <dbReference type="ChEBI" id="CHEBI:57502"/>
        <dbReference type="ChEBI" id="CHEBI:58437"/>
        <dbReference type="EC" id="2.7.7.18"/>
    </reaction>
</comment>
<evidence type="ECO:0000256" key="4">
    <source>
        <dbReference type="ARBA" id="ARBA00022679"/>
    </source>
</evidence>
<feature type="domain" description="Cytidyltransferase-like" evidence="11">
    <location>
        <begin position="5"/>
        <end position="173"/>
    </location>
</feature>
<dbReference type="PANTHER" id="PTHR39321:SF3">
    <property type="entry name" value="PHOSPHOPANTETHEINE ADENYLYLTRANSFERASE"/>
    <property type="match status" value="1"/>
</dbReference>
<keyword evidence="4 10" id="KW-0808">Transferase</keyword>
<dbReference type="CDD" id="cd02165">
    <property type="entry name" value="NMNAT"/>
    <property type="match status" value="1"/>
</dbReference>
<dbReference type="InterPro" id="IPR005248">
    <property type="entry name" value="NadD/NMNAT"/>
</dbReference>
<dbReference type="InterPro" id="IPR004821">
    <property type="entry name" value="Cyt_trans-like"/>
</dbReference>
<keyword evidence="5 10" id="KW-0548">Nucleotidyltransferase</keyword>
<evidence type="ECO:0000256" key="1">
    <source>
        <dbReference type="ARBA" id="ARBA00002324"/>
    </source>
</evidence>
<comment type="caution">
    <text evidence="12">The sequence shown here is derived from an EMBL/GenBank/DDBJ whole genome shotgun (WGS) entry which is preliminary data.</text>
</comment>
<dbReference type="GO" id="GO:0005524">
    <property type="term" value="F:ATP binding"/>
    <property type="evidence" value="ECO:0007669"/>
    <property type="project" value="UniProtKB-KW"/>
</dbReference>
<comment type="pathway">
    <text evidence="2 10">Cofactor biosynthesis; NAD(+) biosynthesis; deamido-NAD(+) from nicotinate D-ribonucleotide: step 1/1.</text>
</comment>
<evidence type="ECO:0000256" key="8">
    <source>
        <dbReference type="ARBA" id="ARBA00023027"/>
    </source>
</evidence>
<dbReference type="EC" id="2.7.7.18" evidence="10"/>
<dbReference type="Pfam" id="PF01467">
    <property type="entry name" value="CTP_transf_like"/>
    <property type="match status" value="1"/>
</dbReference>
<dbReference type="AlphaFoldDB" id="A0A926EYG2"/>
<accession>A0A926EYG2</accession>
<dbReference type="HAMAP" id="MF_00244">
    <property type="entry name" value="NaMN_adenylyltr"/>
    <property type="match status" value="1"/>
</dbReference>
<evidence type="ECO:0000256" key="2">
    <source>
        <dbReference type="ARBA" id="ARBA00005019"/>
    </source>
</evidence>
<dbReference type="Gene3D" id="3.40.50.620">
    <property type="entry name" value="HUPs"/>
    <property type="match status" value="1"/>
</dbReference>
<evidence type="ECO:0000259" key="11">
    <source>
        <dbReference type="Pfam" id="PF01467"/>
    </source>
</evidence>
<dbReference type="NCBIfam" id="TIGR00125">
    <property type="entry name" value="cyt_tran_rel"/>
    <property type="match status" value="1"/>
</dbReference>
<evidence type="ECO:0000313" key="13">
    <source>
        <dbReference type="Proteomes" id="UP000601522"/>
    </source>
</evidence>
<evidence type="ECO:0000256" key="3">
    <source>
        <dbReference type="ARBA" id="ARBA00022642"/>
    </source>
</evidence>
<gene>
    <name evidence="10" type="primary">nadD</name>
    <name evidence="12" type="ORF">H8689_06645</name>
</gene>
<evidence type="ECO:0000256" key="6">
    <source>
        <dbReference type="ARBA" id="ARBA00022741"/>
    </source>
</evidence>
<keyword evidence="13" id="KW-1185">Reference proteome</keyword>
<sequence>MNIGIMGGTFNPIHHGHMILSEFIREELSLDRIIFIPTGNPPHKDRRQVLDGQIRKEMIDLAIESNKKFFLSTIEIDRNGISYTIDTLRELKSIYPKDQLYMIIGADSLLELHTWKDFERLISITSFIVCNRYGSENQEVIRRINDLNHRYGGNIIGIETPIIDISSTNIRQRVKKNLSIKYLVSESVEEYISKNKLYK</sequence>
<reference evidence="12 13" key="1">
    <citation type="submission" date="2020-08" db="EMBL/GenBank/DDBJ databases">
        <title>Genome public.</title>
        <authorList>
            <person name="Liu C."/>
            <person name="Sun Q."/>
        </authorList>
    </citation>
    <scope>NUCLEOTIDE SEQUENCE [LARGE SCALE GENOMIC DNA]</scope>
    <source>
        <strain evidence="12 13">NSJ-26</strain>
    </source>
</reference>
<dbReference type="Proteomes" id="UP000601522">
    <property type="component" value="Unassembled WGS sequence"/>
</dbReference>
<keyword evidence="3 10" id="KW-0662">Pyridine nucleotide biosynthesis</keyword>
<dbReference type="RefSeq" id="WP_249323644.1">
    <property type="nucleotide sequence ID" value="NZ_JACRTK010000002.1"/>
</dbReference>